<evidence type="ECO:0000313" key="2">
    <source>
        <dbReference type="Proteomes" id="UP000182761"/>
    </source>
</evidence>
<accession>A0A0X3AQ17</accession>
<reference evidence="1 2" key="1">
    <citation type="submission" date="2016-01" db="EMBL/GenBank/DDBJ databases">
        <authorList>
            <person name="McClelland M."/>
            <person name="Jain A."/>
            <person name="Saraogi P."/>
            <person name="Mendelson R."/>
            <person name="Westerman R."/>
            <person name="SanMiguel P."/>
            <person name="Csonka L."/>
        </authorList>
    </citation>
    <scope>NUCLEOTIDE SEQUENCE [LARGE SCALE GENOMIC DNA]</scope>
    <source>
        <strain evidence="1 2">R-53146</strain>
    </source>
</reference>
<protein>
    <submittedName>
        <fullName evidence="1">Uncharacterized protein</fullName>
    </submittedName>
</protein>
<proteinExistence type="predicted"/>
<name>A0A0X3AQ17_9FLAO</name>
<gene>
    <name evidence="1" type="ORF">Ga0061079_10794</name>
</gene>
<sequence length="65" mass="7997">MKALLNRMSINIKFYIDTCFDPFSINKKIYLCRNFIKHIMLVFQSKKTFLIYRTNFLRDFLKYST</sequence>
<organism evidence="1 2">
    <name type="scientific">Apibacter mensalis</name>
    <dbReference type="NCBI Taxonomy" id="1586267"/>
    <lineage>
        <taxon>Bacteria</taxon>
        <taxon>Pseudomonadati</taxon>
        <taxon>Bacteroidota</taxon>
        <taxon>Flavobacteriia</taxon>
        <taxon>Flavobacteriales</taxon>
        <taxon>Weeksellaceae</taxon>
        <taxon>Apibacter</taxon>
    </lineage>
</organism>
<dbReference type="AlphaFoldDB" id="A0A0X3AQ17"/>
<keyword evidence="2" id="KW-1185">Reference proteome</keyword>
<dbReference type="EMBL" id="FCOR01000007">
    <property type="protein sequence ID" value="CVK16490.1"/>
    <property type="molecule type" value="Genomic_DNA"/>
</dbReference>
<dbReference type="STRING" id="1586267.GCA_001418685_01346"/>
<evidence type="ECO:0000313" key="1">
    <source>
        <dbReference type="EMBL" id="CVK16490.1"/>
    </source>
</evidence>
<dbReference type="Proteomes" id="UP000182761">
    <property type="component" value="Unassembled WGS sequence"/>
</dbReference>